<dbReference type="AlphaFoldDB" id="K4CCX8"/>
<keyword evidence="1" id="KW-0488">Methylation</keyword>
<evidence type="ECO:0000256" key="2">
    <source>
        <dbReference type="ARBA" id="ARBA00025664"/>
    </source>
</evidence>
<dbReference type="EnsemblPlants" id="Solyc07g021200.1.1">
    <property type="protein sequence ID" value="Solyc07g021200.1.1"/>
    <property type="gene ID" value="Solyc07g021200.1"/>
</dbReference>
<organism evidence="5">
    <name type="scientific">Solanum lycopersicum</name>
    <name type="common">Tomato</name>
    <name type="synonym">Lycopersicon esculentum</name>
    <dbReference type="NCBI Taxonomy" id="4081"/>
    <lineage>
        <taxon>Eukaryota</taxon>
        <taxon>Viridiplantae</taxon>
        <taxon>Streptophyta</taxon>
        <taxon>Embryophyta</taxon>
        <taxon>Tracheophyta</taxon>
        <taxon>Spermatophyta</taxon>
        <taxon>Magnoliopsida</taxon>
        <taxon>eudicotyledons</taxon>
        <taxon>Gunneridae</taxon>
        <taxon>Pentapetalae</taxon>
        <taxon>asterids</taxon>
        <taxon>lamiids</taxon>
        <taxon>Solanales</taxon>
        <taxon>Solanaceae</taxon>
        <taxon>Solanoideae</taxon>
        <taxon>Solaneae</taxon>
        <taxon>Solanum</taxon>
        <taxon>Solanum subgen. Lycopersicon</taxon>
    </lineage>
</organism>
<dbReference type="PhylomeDB" id="K4CCX8"/>
<dbReference type="InterPro" id="IPR033966">
    <property type="entry name" value="RuBisCO"/>
</dbReference>
<dbReference type="HOGENOM" id="CLU_1491525_0_0_1"/>
<dbReference type="PANTHER" id="PTHR42704">
    <property type="entry name" value="RIBULOSE BISPHOSPHATE CARBOXYLASE"/>
    <property type="match status" value="1"/>
</dbReference>
<name>K4CCX8_SOLLC</name>
<sequence length="181" mass="20152">MMHYYLSGGFTANTTLAHICRDNGLLLHIHRVIHAVIDRQKNHGIHFLVLEKSLHLSGGDHIHSGTVVGKLEGVLHVASGGIHVWHMSTLTEIFGNDSALMFGGGSIGYPRVMQGNEIIREACKWSLKLAASCEVSYLILQIFIPLKARICDCGNYRVIGDEKEDPKFCEQCRVKFVDSRI</sequence>
<comment type="function">
    <text evidence="2">RuBisCO catalyzes two reactions: the carboxylation of D-ribulose 1,5-bisphosphate, the primary event in carbon dioxide fixation, as well as the oxidative fragmentation of the pentose substrate in the photorespiration process. Both reactions occur simultaneously and in competition at the same active site.</text>
</comment>
<dbReference type="InterPro" id="IPR000685">
    <property type="entry name" value="RuBisCO_lsu_C"/>
</dbReference>
<dbReference type="eggNOG" id="ENOG502QTI9">
    <property type="taxonomic scope" value="Eukaryota"/>
</dbReference>
<evidence type="ECO:0000313" key="6">
    <source>
        <dbReference type="Proteomes" id="UP000004994"/>
    </source>
</evidence>
<evidence type="ECO:0000256" key="3">
    <source>
        <dbReference type="ARBA" id="ARBA00025888"/>
    </source>
</evidence>
<evidence type="ECO:0000259" key="4">
    <source>
        <dbReference type="Pfam" id="PF00016"/>
    </source>
</evidence>
<reference evidence="5" key="2">
    <citation type="submission" date="2015-06" db="UniProtKB">
        <authorList>
            <consortium name="EnsemblPlants"/>
        </authorList>
    </citation>
    <scope>IDENTIFICATION</scope>
    <source>
        <strain evidence="5">cv. Heinz 1706</strain>
    </source>
</reference>
<dbReference type="Proteomes" id="UP000004994">
    <property type="component" value="Chromosome 7"/>
</dbReference>
<dbReference type="GO" id="GO:0016984">
    <property type="term" value="F:ribulose-bisphosphate carboxylase activity"/>
    <property type="evidence" value="ECO:0007669"/>
    <property type="project" value="InterPro"/>
</dbReference>
<dbReference type="SUPFAM" id="SSF51649">
    <property type="entry name" value="RuBisCo, C-terminal domain"/>
    <property type="match status" value="1"/>
</dbReference>
<dbReference type="STRING" id="4081.K4CCX8"/>
<protein>
    <recommendedName>
        <fullName evidence="4">Ribulose bisphosphate carboxylase large subunit C-terminal domain-containing protein</fullName>
    </recommendedName>
</protein>
<dbReference type="PaxDb" id="4081-Solyc07g021200.1.1"/>
<dbReference type="Gramene" id="Solyc07g021200.1.1">
    <property type="protein sequence ID" value="Solyc07g021200.1.1"/>
    <property type="gene ID" value="Solyc07g021200.1"/>
</dbReference>
<accession>K4CCX8</accession>
<proteinExistence type="predicted"/>
<dbReference type="PANTHER" id="PTHR42704:SF17">
    <property type="entry name" value="RIBULOSE BISPHOSPHATE CARBOXYLASE LARGE CHAIN"/>
    <property type="match status" value="1"/>
</dbReference>
<evidence type="ECO:0000313" key="5">
    <source>
        <dbReference type="EnsemblPlants" id="Solyc07g021200.1.1"/>
    </source>
</evidence>
<comment type="subunit">
    <text evidence="3">Heterohexadecamer of 8 large chains and 8 small chains; disulfide-linked. The disulfide link is formed within the large subunit homodimers.</text>
</comment>
<dbReference type="Pfam" id="PF00016">
    <property type="entry name" value="RuBisCO_large"/>
    <property type="match status" value="1"/>
</dbReference>
<keyword evidence="6" id="KW-1185">Reference proteome</keyword>
<dbReference type="ExpressionAtlas" id="K4CCX8">
    <property type="expression patterns" value="baseline"/>
</dbReference>
<dbReference type="OMA" id="ATACEVW"/>
<dbReference type="Gene3D" id="3.20.20.110">
    <property type="entry name" value="Ribulose bisphosphate carboxylase, large subunit, C-terminal domain"/>
    <property type="match status" value="2"/>
</dbReference>
<dbReference type="InParanoid" id="K4CCX8"/>
<feature type="domain" description="Ribulose bisphosphate carboxylase large subunit C-terminal" evidence="4">
    <location>
        <begin position="2"/>
        <end position="73"/>
    </location>
</feature>
<reference evidence="5" key="1">
    <citation type="journal article" date="2012" name="Nature">
        <title>The tomato genome sequence provides insights into fleshy fruit evolution.</title>
        <authorList>
            <consortium name="Tomato Genome Consortium"/>
        </authorList>
    </citation>
    <scope>NUCLEOTIDE SEQUENCE [LARGE SCALE GENOMIC DNA]</scope>
    <source>
        <strain evidence="5">cv. Heinz 1706</strain>
    </source>
</reference>
<evidence type="ECO:0000256" key="1">
    <source>
        <dbReference type="ARBA" id="ARBA00022481"/>
    </source>
</evidence>
<dbReference type="GO" id="GO:0000287">
    <property type="term" value="F:magnesium ion binding"/>
    <property type="evidence" value="ECO:0007669"/>
    <property type="project" value="InterPro"/>
</dbReference>
<dbReference type="InterPro" id="IPR036376">
    <property type="entry name" value="RuBisCO_lsu_C_sf"/>
</dbReference>